<name>A0A849KII5_9MICO</name>
<feature type="region of interest" description="Disordered" evidence="1">
    <location>
        <begin position="57"/>
        <end position="81"/>
    </location>
</feature>
<evidence type="ECO:0000313" key="2">
    <source>
        <dbReference type="EMBL" id="NNU28463.1"/>
    </source>
</evidence>
<dbReference type="AlphaFoldDB" id="A0A849KII5"/>
<feature type="region of interest" description="Disordered" evidence="1">
    <location>
        <begin position="201"/>
        <end position="220"/>
    </location>
</feature>
<sequence length="220" mass="24133">MQQDEKPGVRVEPYTAFLSSAPYVIAYKASEPFRASVDMDDETNDLVRRARLPEDVKIARSERKPASATPSGFTVPTGSKPPRVYSGARVIDDATRVTYEVGVDSDGGIRSLTLIPHEGADLSTDGLDLDYLRRAAIQQATNDGVPLGSATSPKSPERPGHATVAALAREAVAWGQTPRHYLSDRYQRSPERMDVWLREARQAGYDVPKMKPGRPPKKSN</sequence>
<comment type="caution">
    <text evidence="2">The sequence shown here is derived from an EMBL/GenBank/DDBJ whole genome shotgun (WGS) entry which is preliminary data.</text>
</comment>
<accession>A0A849KII5</accession>
<dbReference type="Proteomes" id="UP000557204">
    <property type="component" value="Unassembled WGS sequence"/>
</dbReference>
<feature type="compositionally biased region" description="Basic residues" evidence="1">
    <location>
        <begin position="211"/>
        <end position="220"/>
    </location>
</feature>
<organism evidence="2 3">
    <name type="scientific">Isoptericola sediminis</name>
    <dbReference type="NCBI Taxonomy" id="2733572"/>
    <lineage>
        <taxon>Bacteria</taxon>
        <taxon>Bacillati</taxon>
        <taxon>Actinomycetota</taxon>
        <taxon>Actinomycetes</taxon>
        <taxon>Micrococcales</taxon>
        <taxon>Promicromonosporaceae</taxon>
        <taxon>Isoptericola</taxon>
    </lineage>
</organism>
<keyword evidence="3" id="KW-1185">Reference proteome</keyword>
<reference evidence="2 3" key="1">
    <citation type="submission" date="2020-05" db="EMBL/GenBank/DDBJ databases">
        <title>Genome sequence of Isoptericola sp. JC619 isolated from Chilika lagoon, India.</title>
        <authorList>
            <person name="Kumar D."/>
            <person name="Appam K."/>
            <person name="Gandham S."/>
            <person name="Uppada J."/>
            <person name="Sasikala C."/>
            <person name="Venkata Ramana C."/>
        </authorList>
    </citation>
    <scope>NUCLEOTIDE SEQUENCE [LARGE SCALE GENOMIC DNA]</scope>
    <source>
        <strain evidence="2 3">JC619</strain>
    </source>
</reference>
<evidence type="ECO:0000256" key="1">
    <source>
        <dbReference type="SAM" id="MobiDB-lite"/>
    </source>
</evidence>
<dbReference type="EMBL" id="JABFAJ010000024">
    <property type="protein sequence ID" value="NNU28463.1"/>
    <property type="molecule type" value="Genomic_DNA"/>
</dbReference>
<proteinExistence type="predicted"/>
<feature type="region of interest" description="Disordered" evidence="1">
    <location>
        <begin position="143"/>
        <end position="162"/>
    </location>
</feature>
<feature type="compositionally biased region" description="Polar residues" evidence="1">
    <location>
        <begin position="68"/>
        <end position="77"/>
    </location>
</feature>
<gene>
    <name evidence="2" type="ORF">HLI28_13040</name>
</gene>
<protein>
    <submittedName>
        <fullName evidence="2">Uncharacterized protein</fullName>
    </submittedName>
</protein>
<dbReference type="RefSeq" id="WP_171248000.1">
    <property type="nucleotide sequence ID" value="NZ_JABFAJ010000024.1"/>
</dbReference>
<evidence type="ECO:0000313" key="3">
    <source>
        <dbReference type="Proteomes" id="UP000557204"/>
    </source>
</evidence>